<feature type="chain" id="PRO_5045670461" description="Phospholipase D-like domain-containing protein" evidence="2">
    <location>
        <begin position="31"/>
        <end position="477"/>
    </location>
</feature>
<proteinExistence type="predicted"/>
<dbReference type="Proteomes" id="UP001501612">
    <property type="component" value="Unassembled WGS sequence"/>
</dbReference>
<evidence type="ECO:0008006" key="5">
    <source>
        <dbReference type="Google" id="ProtNLM"/>
    </source>
</evidence>
<protein>
    <recommendedName>
        <fullName evidence="5">Phospholipase D-like domain-containing protein</fullName>
    </recommendedName>
</protein>
<keyword evidence="4" id="KW-1185">Reference proteome</keyword>
<comment type="caution">
    <text evidence="3">The sequence shown here is derived from an EMBL/GenBank/DDBJ whole genome shotgun (WGS) entry which is preliminary data.</text>
</comment>
<dbReference type="EMBL" id="BAAAMY010000007">
    <property type="protein sequence ID" value="GAA1925282.1"/>
    <property type="molecule type" value="Genomic_DNA"/>
</dbReference>
<evidence type="ECO:0000256" key="1">
    <source>
        <dbReference type="SAM" id="MobiDB-lite"/>
    </source>
</evidence>
<evidence type="ECO:0000256" key="2">
    <source>
        <dbReference type="SAM" id="SignalP"/>
    </source>
</evidence>
<gene>
    <name evidence="3" type="ORF">GCM10009737_28790</name>
</gene>
<feature type="signal peptide" evidence="2">
    <location>
        <begin position="1"/>
        <end position="30"/>
    </location>
</feature>
<dbReference type="SUPFAM" id="SSF56024">
    <property type="entry name" value="Phospholipase D/nuclease"/>
    <property type="match status" value="1"/>
</dbReference>
<feature type="region of interest" description="Disordered" evidence="1">
    <location>
        <begin position="43"/>
        <end position="93"/>
    </location>
</feature>
<dbReference type="InterPro" id="IPR006311">
    <property type="entry name" value="TAT_signal"/>
</dbReference>
<keyword evidence="2" id="KW-0732">Signal</keyword>
<dbReference type="Gene3D" id="3.30.870.10">
    <property type="entry name" value="Endonuclease Chain A"/>
    <property type="match status" value="2"/>
</dbReference>
<evidence type="ECO:0000313" key="3">
    <source>
        <dbReference type="EMBL" id="GAA1925282.1"/>
    </source>
</evidence>
<dbReference type="RefSeq" id="WP_344008263.1">
    <property type="nucleotide sequence ID" value="NZ_BAAAMY010000007.1"/>
</dbReference>
<evidence type="ECO:0000313" key="4">
    <source>
        <dbReference type="Proteomes" id="UP001501612"/>
    </source>
</evidence>
<accession>A0ABN2PLV1</accession>
<reference evidence="3 4" key="1">
    <citation type="journal article" date="2019" name="Int. J. Syst. Evol. Microbiol.">
        <title>The Global Catalogue of Microorganisms (GCM) 10K type strain sequencing project: providing services to taxonomists for standard genome sequencing and annotation.</title>
        <authorList>
            <consortium name="The Broad Institute Genomics Platform"/>
            <consortium name="The Broad Institute Genome Sequencing Center for Infectious Disease"/>
            <person name="Wu L."/>
            <person name="Ma J."/>
        </authorList>
    </citation>
    <scope>NUCLEOTIDE SEQUENCE [LARGE SCALE GENOMIC DNA]</scope>
    <source>
        <strain evidence="3 4">JCM 14046</strain>
    </source>
</reference>
<dbReference type="PROSITE" id="PS51318">
    <property type="entry name" value="TAT"/>
    <property type="match status" value="1"/>
</dbReference>
<sequence length="477" mass="52011">MSIRRRTRIAAAAVAVALAGGLAAVPAAGAATPGASAVSALKADPTAEGDGQKKSFSVTGGATTRDGGDARQARGVSPRNPYRARTGVLINDPLGNNQRRQVLNQQTIDIIKSTPGGQKIRLSEWNIDSSWFVRNALAAHRRGVSFQILMSGGVASRQNPETGSFYRLRRGFAGSGNNKRKAGMRSWIRGCNASCRGRTGINHAKFMTVTKTGRRANARNIVSVSSANITSAAGSNQWNDTFTVVGRPKVFNFFGRLFTEMAPDKVRKNPYKTQKPASPTWIKAMWANPAQGRDRVLNLLDKVKCRGATGGTGINGRTAVRIAQTVFSDERGRAIARKLKALQGNGCKVKVVYTLMDREIREMLGSGGATRVPTRQLVRDTNGDGYYDKYLHTKITTISGHFGNKRNAHIVRTGSENWTQMSKQSDEVGFDMDNAGYERRYSNFVDNVFNKASASYTPQDPNARRLGIDPYKYVEIN</sequence>
<name>A0ABN2PLV1_9ACTN</name>
<organism evidence="3 4">
    <name type="scientific">Nocardioides lentus</name>
    <dbReference type="NCBI Taxonomy" id="338077"/>
    <lineage>
        <taxon>Bacteria</taxon>
        <taxon>Bacillati</taxon>
        <taxon>Actinomycetota</taxon>
        <taxon>Actinomycetes</taxon>
        <taxon>Propionibacteriales</taxon>
        <taxon>Nocardioidaceae</taxon>
        <taxon>Nocardioides</taxon>
    </lineage>
</organism>